<dbReference type="EMBL" id="FZMO01000104">
    <property type="protein sequence ID" value="SNQ47509.1"/>
    <property type="molecule type" value="Genomic_DNA"/>
</dbReference>
<protein>
    <submittedName>
        <fullName evidence="1">Uncharacterized protein</fullName>
    </submittedName>
</protein>
<gene>
    <name evidence="1" type="ORF">FRACA_1920005</name>
</gene>
<dbReference type="AlphaFoldDB" id="A0A2I2KPD5"/>
<accession>A0A2I2KPD5</accession>
<sequence>MMTGEVYRDTRSGDVNPNVETVRRRNRELMRSALEWKNQRQAMDSVRKHGLQVGGIRGKPFSDAISHGYRTLEQVTAAGAPVPCDYLIRGSDGREAA</sequence>
<evidence type="ECO:0000313" key="1">
    <source>
        <dbReference type="EMBL" id="SNQ47509.1"/>
    </source>
</evidence>
<reference evidence="1 2" key="1">
    <citation type="submission" date="2017-06" db="EMBL/GenBank/DDBJ databases">
        <authorList>
            <person name="Kim H.J."/>
            <person name="Triplett B.A."/>
        </authorList>
    </citation>
    <scope>NUCLEOTIDE SEQUENCE [LARGE SCALE GENOMIC DNA]</scope>
    <source>
        <strain evidence="1">FRACA_ARgP5</strain>
    </source>
</reference>
<evidence type="ECO:0000313" key="2">
    <source>
        <dbReference type="Proteomes" id="UP000234331"/>
    </source>
</evidence>
<dbReference type="Proteomes" id="UP000234331">
    <property type="component" value="Unassembled WGS sequence"/>
</dbReference>
<proteinExistence type="predicted"/>
<organism evidence="1 2">
    <name type="scientific">Frankia canadensis</name>
    <dbReference type="NCBI Taxonomy" id="1836972"/>
    <lineage>
        <taxon>Bacteria</taxon>
        <taxon>Bacillati</taxon>
        <taxon>Actinomycetota</taxon>
        <taxon>Actinomycetes</taxon>
        <taxon>Frankiales</taxon>
        <taxon>Frankiaceae</taxon>
        <taxon>Frankia</taxon>
    </lineage>
</organism>
<keyword evidence="2" id="KW-1185">Reference proteome</keyword>
<name>A0A2I2KPD5_9ACTN</name>